<evidence type="ECO:0000256" key="6">
    <source>
        <dbReference type="ARBA" id="ARBA00023136"/>
    </source>
</evidence>
<evidence type="ECO:0000256" key="5">
    <source>
        <dbReference type="ARBA" id="ARBA00022989"/>
    </source>
</evidence>
<dbReference type="InterPro" id="IPR050545">
    <property type="entry name" value="Mycobact_MmpL"/>
</dbReference>
<protein>
    <submittedName>
        <fullName evidence="10">MMPL family transporter</fullName>
    </submittedName>
</protein>
<comment type="similarity">
    <text evidence="2">Belongs to the resistance-nodulation-cell division (RND) (TC 2.A.6) family. MmpL subfamily.</text>
</comment>
<evidence type="ECO:0000256" key="2">
    <source>
        <dbReference type="ARBA" id="ARBA00010157"/>
    </source>
</evidence>
<feature type="transmembrane region" description="Helical" evidence="7">
    <location>
        <begin position="535"/>
        <end position="556"/>
    </location>
</feature>
<keyword evidence="11" id="KW-1185">Reference proteome</keyword>
<name>A0ABZ0VBG5_9MICO</name>
<feature type="transmembrane region" description="Helical" evidence="7">
    <location>
        <begin position="302"/>
        <end position="335"/>
    </location>
</feature>
<feature type="domain" description="SSD" evidence="9">
    <location>
        <begin position="210"/>
        <end position="329"/>
    </location>
</feature>
<accession>A0ABZ0VBG5</accession>
<feature type="domain" description="SSD" evidence="9">
    <location>
        <begin position="508"/>
        <end position="667"/>
    </location>
</feature>
<sequence length="726" mass="75836">MTGYVRFITAAKTSWIVLVLAAAAAAALFTFGSGSESDNAPAVGLPDSAESVQVDELLDEFPSADTTSAFLVFEAEGDELSAEALEAINGKVFGDLVEFTPDGFVPPAQVSDDGRVALVIVPLDPETGIEAQSERAQEIRDVASADLGDDVRVFLTGPEGFEVDLSAVFAGADITLLLTTVIVVAILLLITYRSPWLWLVPLTVIGVADALAGIVARNVAAAVGVELDPSITGILSVLVFGAGTNYALLLIARYRDELRLHEDRREAMRRAVRGAGPAIIASGSTVALALATLLFAELAGNRALGLACAVGIVVAMIFALAVLPAALVLFGRGLFWPYVPRFGSRDAIPRSPWGKLGRAVSRRPAIVALSGFVVLAALASGVFFVQTGLSQNDRFLDKPEAVVGQEIIADAFSAGATSPATVVVGRDDADAAVAELETIDGVDAAVVAEETDDLVRIDVTLDASPETPEAYDAITAMRAALDDVGAGDGLVGGLDARSLDVADAQARDQALVIPLILVLVFIVLVVLLRALVAPLLLLVAVVVSFFSAVGASWWLFQTPLFGFPAIDTNVLLFSFLFLVALGVDYSIFLVTRAKEEADRLGITQGMIRALAATGAVITSAGILLAAVFAVLGVLPLITLTQIGIIVCIGVLIDTLLVRTVIVPALTFLLRDRVWWPRRPKLTDADAAAQGADAFADPLEVERRRAAAAADAVGTGDASKEPVAADR</sequence>
<evidence type="ECO:0000256" key="1">
    <source>
        <dbReference type="ARBA" id="ARBA00004651"/>
    </source>
</evidence>
<keyword evidence="3" id="KW-1003">Cell membrane</keyword>
<evidence type="ECO:0000259" key="9">
    <source>
        <dbReference type="PROSITE" id="PS50156"/>
    </source>
</evidence>
<dbReference type="SUPFAM" id="SSF82866">
    <property type="entry name" value="Multidrug efflux transporter AcrB transmembrane domain"/>
    <property type="match status" value="2"/>
</dbReference>
<dbReference type="EMBL" id="CP139779">
    <property type="protein sequence ID" value="WQB70976.1"/>
    <property type="molecule type" value="Genomic_DNA"/>
</dbReference>
<proteinExistence type="inferred from homology"/>
<reference evidence="10 11" key="1">
    <citation type="submission" date="2023-06" db="EMBL/GenBank/DDBJ databases">
        <title>Rock-solubilizing bacteria, Microbacterium invictum, promotes re-establishment of vegetation in rocky wasteland by accelerating rock bio-weathering and reshaping soil bacterial community.</title>
        <authorList>
            <person name="Liu C."/>
        </authorList>
    </citation>
    <scope>NUCLEOTIDE SEQUENCE [LARGE SCALE GENOMIC DNA]</scope>
    <source>
        <strain evidence="10 11">X-18</strain>
    </source>
</reference>
<feature type="signal peptide" evidence="8">
    <location>
        <begin position="1"/>
        <end position="21"/>
    </location>
</feature>
<gene>
    <name evidence="10" type="ORF">T9R20_03155</name>
</gene>
<evidence type="ECO:0000256" key="8">
    <source>
        <dbReference type="SAM" id="SignalP"/>
    </source>
</evidence>
<evidence type="ECO:0000256" key="7">
    <source>
        <dbReference type="SAM" id="Phobius"/>
    </source>
</evidence>
<dbReference type="Pfam" id="PF03176">
    <property type="entry name" value="MMPL"/>
    <property type="match status" value="2"/>
</dbReference>
<dbReference type="InterPro" id="IPR000731">
    <property type="entry name" value="SSD"/>
</dbReference>
<keyword evidence="5 7" id="KW-1133">Transmembrane helix</keyword>
<dbReference type="RefSeq" id="WP_322411112.1">
    <property type="nucleotide sequence ID" value="NZ_CP139779.1"/>
</dbReference>
<feature type="transmembrane region" description="Helical" evidence="7">
    <location>
        <begin position="167"/>
        <end position="189"/>
    </location>
</feature>
<feature type="transmembrane region" description="Helical" evidence="7">
    <location>
        <begin position="610"/>
        <end position="636"/>
    </location>
</feature>
<feature type="transmembrane region" description="Helical" evidence="7">
    <location>
        <begin position="275"/>
        <end position="296"/>
    </location>
</feature>
<dbReference type="PANTHER" id="PTHR33406:SF6">
    <property type="entry name" value="MEMBRANE PROTEIN YDGH-RELATED"/>
    <property type="match status" value="1"/>
</dbReference>
<evidence type="ECO:0000313" key="11">
    <source>
        <dbReference type="Proteomes" id="UP001324533"/>
    </source>
</evidence>
<dbReference type="PROSITE" id="PS50156">
    <property type="entry name" value="SSD"/>
    <property type="match status" value="2"/>
</dbReference>
<feature type="transmembrane region" description="Helical" evidence="7">
    <location>
        <begin position="510"/>
        <end position="528"/>
    </location>
</feature>
<feature type="transmembrane region" description="Helical" evidence="7">
    <location>
        <begin position="196"/>
        <end position="219"/>
    </location>
</feature>
<dbReference type="InterPro" id="IPR004869">
    <property type="entry name" value="MMPL_dom"/>
</dbReference>
<feature type="transmembrane region" description="Helical" evidence="7">
    <location>
        <begin position="365"/>
        <end position="385"/>
    </location>
</feature>
<feature type="chain" id="PRO_5046606085" evidence="8">
    <location>
        <begin position="22"/>
        <end position="726"/>
    </location>
</feature>
<dbReference type="PANTHER" id="PTHR33406">
    <property type="entry name" value="MEMBRANE PROTEIN MJ1562-RELATED"/>
    <property type="match status" value="1"/>
</dbReference>
<feature type="transmembrane region" description="Helical" evidence="7">
    <location>
        <begin position="231"/>
        <end position="254"/>
    </location>
</feature>
<keyword evidence="6 7" id="KW-0472">Membrane</keyword>
<keyword evidence="8" id="KW-0732">Signal</keyword>
<dbReference type="Proteomes" id="UP001324533">
    <property type="component" value="Chromosome"/>
</dbReference>
<evidence type="ECO:0000313" key="10">
    <source>
        <dbReference type="EMBL" id="WQB70976.1"/>
    </source>
</evidence>
<evidence type="ECO:0000256" key="3">
    <source>
        <dbReference type="ARBA" id="ARBA00022475"/>
    </source>
</evidence>
<dbReference type="Gene3D" id="1.20.1640.10">
    <property type="entry name" value="Multidrug efflux transporter AcrB transmembrane domain"/>
    <property type="match status" value="2"/>
</dbReference>
<organism evidence="10 11">
    <name type="scientific">Microbacterium invictum</name>
    <dbReference type="NCBI Taxonomy" id="515415"/>
    <lineage>
        <taxon>Bacteria</taxon>
        <taxon>Bacillati</taxon>
        <taxon>Actinomycetota</taxon>
        <taxon>Actinomycetes</taxon>
        <taxon>Micrococcales</taxon>
        <taxon>Microbacteriaceae</taxon>
        <taxon>Microbacterium</taxon>
    </lineage>
</organism>
<feature type="transmembrane region" description="Helical" evidence="7">
    <location>
        <begin position="642"/>
        <end position="669"/>
    </location>
</feature>
<comment type="subcellular location">
    <subcellularLocation>
        <location evidence="1">Cell membrane</location>
        <topology evidence="1">Multi-pass membrane protein</topology>
    </subcellularLocation>
</comment>
<feature type="transmembrane region" description="Helical" evidence="7">
    <location>
        <begin position="568"/>
        <end position="590"/>
    </location>
</feature>
<evidence type="ECO:0000256" key="4">
    <source>
        <dbReference type="ARBA" id="ARBA00022692"/>
    </source>
</evidence>
<keyword evidence="4 7" id="KW-0812">Transmembrane</keyword>